<name>A0A4V1RV95_9HYPH</name>
<proteinExistence type="predicted"/>
<protein>
    <recommendedName>
        <fullName evidence="4">Toxic anion resistance protein</fullName>
    </recommendedName>
</protein>
<sequence>MDGPEVLRLGVPLRWPRRRGPRLRPHPRPGRGRGAPRAAGRAGPARPRAGPAGRDIPPARSVALSPADPRAAVSAVPDLAAGWGAEQRLDLARLSPNDRALAERVAADLPALDGAAINGFGADTQTRANAFLDELLDGIRTADAGVSGRLLAELATGVKALNIPGLKREAEGRGTALMRVAGELPMVGRYVSAFTRFRADYRMVVDQFSDIEKRGRIEMGRLAAMDSRLDKLVAENLRSLRELEVQVAAGQIVLDRERARFARERRDALQSRDPAALAAVRDFGEQINGFEARLLRLSMAMGDAMLSVPQTRTAQTAGRIEYRNILDTLLFDLPRLKSAILRIAALKGIADASKASDARRRLAQQMNMAGIDALESAYLRAKDSEGGSLGEVAALGEIADRIIGMVDKGAAIDARNRAERAQAQLALEGTKKRYVDGLAAAGERAVQSERSA</sequence>
<evidence type="ECO:0008006" key="4">
    <source>
        <dbReference type="Google" id="ProtNLM"/>
    </source>
</evidence>
<dbReference type="EMBL" id="QYBB01000001">
    <property type="protein sequence ID" value="RYC33874.1"/>
    <property type="molecule type" value="Genomic_DNA"/>
</dbReference>
<feature type="region of interest" description="Disordered" evidence="1">
    <location>
        <begin position="1"/>
        <end position="65"/>
    </location>
</feature>
<feature type="compositionally biased region" description="Basic residues" evidence="1">
    <location>
        <begin position="15"/>
        <end position="31"/>
    </location>
</feature>
<gene>
    <name evidence="2" type="ORF">D3273_01055</name>
</gene>
<dbReference type="InterPro" id="IPR008863">
    <property type="entry name" value="Toxic_anion-R_TelA"/>
</dbReference>
<evidence type="ECO:0000313" key="3">
    <source>
        <dbReference type="Proteomes" id="UP000290759"/>
    </source>
</evidence>
<feature type="compositionally biased region" description="Low complexity" evidence="1">
    <location>
        <begin position="35"/>
        <end position="60"/>
    </location>
</feature>
<dbReference type="Pfam" id="PF05816">
    <property type="entry name" value="TelA"/>
    <property type="match status" value="1"/>
</dbReference>
<accession>A0A4V1RV95</accession>
<reference evidence="2 3" key="2">
    <citation type="submission" date="2019-02" db="EMBL/GenBank/DDBJ databases">
        <title>'Lichenibacterium ramalinii' gen. nov. sp. nov., 'Lichenibacterium minor' gen. nov. sp. nov.</title>
        <authorList>
            <person name="Pankratov T."/>
        </authorList>
    </citation>
    <scope>NUCLEOTIDE SEQUENCE [LARGE SCALE GENOMIC DNA]</scope>
    <source>
        <strain evidence="2 3">RmlP026</strain>
    </source>
</reference>
<evidence type="ECO:0000313" key="2">
    <source>
        <dbReference type="EMBL" id="RYC33874.1"/>
    </source>
</evidence>
<keyword evidence="3" id="KW-1185">Reference proteome</keyword>
<organism evidence="2 3">
    <name type="scientific">Lichenibacterium minor</name>
    <dbReference type="NCBI Taxonomy" id="2316528"/>
    <lineage>
        <taxon>Bacteria</taxon>
        <taxon>Pseudomonadati</taxon>
        <taxon>Pseudomonadota</taxon>
        <taxon>Alphaproteobacteria</taxon>
        <taxon>Hyphomicrobiales</taxon>
        <taxon>Lichenihabitantaceae</taxon>
        <taxon>Lichenibacterium</taxon>
    </lineage>
</organism>
<dbReference type="AlphaFoldDB" id="A0A4V1RV95"/>
<dbReference type="Proteomes" id="UP000290759">
    <property type="component" value="Unassembled WGS sequence"/>
</dbReference>
<comment type="caution">
    <text evidence="2">The sequence shown here is derived from an EMBL/GenBank/DDBJ whole genome shotgun (WGS) entry which is preliminary data.</text>
</comment>
<reference evidence="2 3" key="1">
    <citation type="submission" date="2018-12" db="EMBL/GenBank/DDBJ databases">
        <authorList>
            <person name="Grouzdev D.S."/>
            <person name="Krutkina M.S."/>
        </authorList>
    </citation>
    <scope>NUCLEOTIDE SEQUENCE [LARGE SCALE GENOMIC DNA]</scope>
    <source>
        <strain evidence="2 3">RmlP026</strain>
    </source>
</reference>
<evidence type="ECO:0000256" key="1">
    <source>
        <dbReference type="SAM" id="MobiDB-lite"/>
    </source>
</evidence>
<dbReference type="OrthoDB" id="9768858at2"/>